<name>A0A089NQ41_9HYPH</name>
<evidence type="ECO:0000313" key="3">
    <source>
        <dbReference type="Proteomes" id="UP000029492"/>
    </source>
</evidence>
<reference evidence="2 3" key="1">
    <citation type="journal article" date="2014" name="PLoS ONE">
        <title>Genome Information of Methylobacterium oryzae, a Plant-Probiotic Methylotroph in the Phyllosphere.</title>
        <authorList>
            <person name="Kwak M.J."/>
            <person name="Jeong H."/>
            <person name="Madhaiyan M."/>
            <person name="Lee Y."/>
            <person name="Sa T.M."/>
            <person name="Oh T.K."/>
            <person name="Kim J.F."/>
        </authorList>
    </citation>
    <scope>NUCLEOTIDE SEQUENCE [LARGE SCALE GENOMIC DNA]</scope>
    <source>
        <strain evidence="2 3">CBMB20</strain>
    </source>
</reference>
<gene>
    <name evidence="2" type="ORF">MOC_1757</name>
</gene>
<feature type="transmembrane region" description="Helical" evidence="1">
    <location>
        <begin position="247"/>
        <end position="267"/>
    </location>
</feature>
<dbReference type="KEGG" id="mor:MOC_1757"/>
<accession>A0A089NQ41</accession>
<feature type="transmembrane region" description="Helical" evidence="1">
    <location>
        <begin position="279"/>
        <end position="297"/>
    </location>
</feature>
<keyword evidence="3" id="KW-1185">Reference proteome</keyword>
<dbReference type="STRING" id="693986.MOC_1757"/>
<dbReference type="Proteomes" id="UP000029492">
    <property type="component" value="Chromosome"/>
</dbReference>
<keyword evidence="1" id="KW-0812">Transmembrane</keyword>
<evidence type="ECO:0000256" key="1">
    <source>
        <dbReference type="SAM" id="Phobius"/>
    </source>
</evidence>
<dbReference type="HOGENOM" id="CLU_810889_0_0_5"/>
<sequence>MPGTSCPGRLARDVLPGTSCPGRLARDVLPGTSCPGRLARDVLPGTSCPGRLARDVLPGTSCPGRLARDVLPGTSCPGRLARDVLPGTSCPGRLARDVLPGTSCPGRLARDVLPGTSCPGRLARDVLPGTSCPGRLARDVLRPGDGPPRHASGVDRVFQLRLRHPRPARHVLSAGLAHELGLCRLRPAGALAGRLALSGRPAVLPAVLARCGGLFGGGLRLLRELLALAGIGPLLGRAGGIFLVRQTLAGLLGQVPFTGLAALFARFRAPFLVGPLPEMIVGRLLAGIATAFLLVFGGRHLRLARRPLPRLATLVRFRDLRLDLLPQLGVGLLRCTRHRRAS</sequence>
<organism evidence="2 3">
    <name type="scientific">Methylobacterium oryzae CBMB20</name>
    <dbReference type="NCBI Taxonomy" id="693986"/>
    <lineage>
        <taxon>Bacteria</taxon>
        <taxon>Pseudomonadati</taxon>
        <taxon>Pseudomonadota</taxon>
        <taxon>Alphaproteobacteria</taxon>
        <taxon>Hyphomicrobiales</taxon>
        <taxon>Methylobacteriaceae</taxon>
        <taxon>Methylobacterium</taxon>
    </lineage>
</organism>
<proteinExistence type="predicted"/>
<protein>
    <submittedName>
        <fullName evidence="2">Serine/threonine rich low complexity protein-like protein</fullName>
    </submittedName>
</protein>
<evidence type="ECO:0000313" key="2">
    <source>
        <dbReference type="EMBL" id="AIQ89512.1"/>
    </source>
</evidence>
<keyword evidence="1" id="KW-1133">Transmembrane helix</keyword>
<dbReference type="AlphaFoldDB" id="A0A089NQ41"/>
<keyword evidence="1" id="KW-0472">Membrane</keyword>
<dbReference type="EMBL" id="CP003811">
    <property type="protein sequence ID" value="AIQ89512.1"/>
    <property type="molecule type" value="Genomic_DNA"/>
</dbReference>